<evidence type="ECO:0000313" key="7">
    <source>
        <dbReference type="Proteomes" id="UP000004995"/>
    </source>
</evidence>
<keyword evidence="1" id="KW-0479">Metal-binding</keyword>
<keyword evidence="7" id="KW-1185">Reference proteome</keyword>
<dbReference type="InterPro" id="IPR013083">
    <property type="entry name" value="Znf_RING/FYVE/PHD"/>
</dbReference>
<evidence type="ECO:0000256" key="1">
    <source>
        <dbReference type="ARBA" id="ARBA00022723"/>
    </source>
</evidence>
<feature type="compositionally biased region" description="Pro residues" evidence="4">
    <location>
        <begin position="180"/>
        <end position="191"/>
    </location>
</feature>
<dbReference type="HOGENOM" id="CLU_1306700_0_0_1"/>
<sequence length="191" mass="20864">MADDNSVAKIIGLTGLALSSGASAALATGACSWCALQAYREGRLSRGWWWLRVGSLGGVSTLEQALDYDCALCRRGLDQREEVRTLSCDHVFHLRKSAKCENTIDGWLRENRMRCPVCCKIAYPVLPWKPPPASAPPAPARSPSTTDLEAQLPLPSAFVARPRRQPPRPPSEWFEDTLQPPSPSPSPSPSQ</sequence>
<dbReference type="GeneID" id="101781504"/>
<dbReference type="Gramene" id="KQL05381">
    <property type="protein sequence ID" value="KQL05381"/>
    <property type="gene ID" value="SETIT_004368mg"/>
</dbReference>
<keyword evidence="2" id="KW-0863">Zinc-finger</keyword>
<dbReference type="OrthoDB" id="9984778at2759"/>
<reference evidence="6" key="3">
    <citation type="submission" date="2018-08" db="UniProtKB">
        <authorList>
            <consortium name="EnsemblPlants"/>
        </authorList>
    </citation>
    <scope>IDENTIFICATION</scope>
    <source>
        <strain evidence="6">Yugu1</strain>
    </source>
</reference>
<dbReference type="Gene3D" id="3.30.40.10">
    <property type="entry name" value="Zinc/RING finger domain, C3HC4 (zinc finger)"/>
    <property type="match status" value="1"/>
</dbReference>
<reference evidence="5 7" key="1">
    <citation type="journal article" date="2012" name="Nat. Biotechnol.">
        <title>Reference genome sequence of the model plant Setaria.</title>
        <authorList>
            <person name="Bennetzen J.L."/>
            <person name="Schmutz J."/>
            <person name="Wang H."/>
            <person name="Percifield R."/>
            <person name="Hawkins J."/>
            <person name="Pontaroli A.C."/>
            <person name="Estep M."/>
            <person name="Feng L."/>
            <person name="Vaughn J.N."/>
            <person name="Grimwood J."/>
            <person name="Jenkins J."/>
            <person name="Barry K."/>
            <person name="Lindquist E."/>
            <person name="Hellsten U."/>
            <person name="Deshpande S."/>
            <person name="Wang X."/>
            <person name="Wu X."/>
            <person name="Mitros T."/>
            <person name="Triplett J."/>
            <person name="Yang X."/>
            <person name="Ye C.Y."/>
            <person name="Mauro-Herrera M."/>
            <person name="Wang L."/>
            <person name="Li P."/>
            <person name="Sharma M."/>
            <person name="Sharma R."/>
            <person name="Ronald P.C."/>
            <person name="Panaud O."/>
            <person name="Kellogg E.A."/>
            <person name="Brutnell T.P."/>
            <person name="Doust A.N."/>
            <person name="Tuskan G.A."/>
            <person name="Rokhsar D."/>
            <person name="Devos K.M."/>
        </authorList>
    </citation>
    <scope>NUCLEOTIDE SEQUENCE [LARGE SCALE GENOMIC DNA]</scope>
    <source>
        <strain evidence="7">cv. Yugu1</strain>
        <strain evidence="5">Yugu1</strain>
    </source>
</reference>
<dbReference type="RefSeq" id="XP_004968869.1">
    <property type="nucleotide sequence ID" value="XM_004968812.1"/>
</dbReference>
<evidence type="ECO:0008006" key="8">
    <source>
        <dbReference type="Google" id="ProtNLM"/>
    </source>
</evidence>
<evidence type="ECO:0000313" key="6">
    <source>
        <dbReference type="EnsemblPlants" id="KQL05381"/>
    </source>
</evidence>
<dbReference type="GO" id="GO:0008270">
    <property type="term" value="F:zinc ion binding"/>
    <property type="evidence" value="ECO:0007669"/>
    <property type="project" value="UniProtKB-KW"/>
</dbReference>
<dbReference type="KEGG" id="sita:101781504"/>
<dbReference type="EMBL" id="CM003532">
    <property type="protein sequence ID" value="RCV25696.1"/>
    <property type="molecule type" value="Genomic_DNA"/>
</dbReference>
<evidence type="ECO:0000256" key="2">
    <source>
        <dbReference type="ARBA" id="ARBA00022771"/>
    </source>
</evidence>
<reference evidence="5" key="2">
    <citation type="submission" date="2015-07" db="EMBL/GenBank/DDBJ databases">
        <authorList>
            <person name="Noorani M."/>
        </authorList>
    </citation>
    <scope>NUCLEOTIDE SEQUENCE</scope>
    <source>
        <strain evidence="5">Yugu1</strain>
    </source>
</reference>
<accession>K3XR29</accession>
<evidence type="ECO:0000256" key="4">
    <source>
        <dbReference type="SAM" id="MobiDB-lite"/>
    </source>
</evidence>
<dbReference type="EnsemblPlants" id="KQL05381">
    <property type="protein sequence ID" value="KQL05381"/>
    <property type="gene ID" value="SETIT_004368mg"/>
</dbReference>
<organism evidence="6 7">
    <name type="scientific">Setaria italica</name>
    <name type="common">Foxtail millet</name>
    <name type="synonym">Panicum italicum</name>
    <dbReference type="NCBI Taxonomy" id="4555"/>
    <lineage>
        <taxon>Eukaryota</taxon>
        <taxon>Viridiplantae</taxon>
        <taxon>Streptophyta</taxon>
        <taxon>Embryophyta</taxon>
        <taxon>Tracheophyta</taxon>
        <taxon>Spermatophyta</taxon>
        <taxon>Magnoliopsida</taxon>
        <taxon>Liliopsida</taxon>
        <taxon>Poales</taxon>
        <taxon>Poaceae</taxon>
        <taxon>PACMAD clade</taxon>
        <taxon>Panicoideae</taxon>
        <taxon>Panicodae</taxon>
        <taxon>Paniceae</taxon>
        <taxon>Cenchrinae</taxon>
        <taxon>Setaria</taxon>
    </lineage>
</organism>
<dbReference type="eggNOG" id="KOG0800">
    <property type="taxonomic scope" value="Eukaryota"/>
</dbReference>
<dbReference type="AlphaFoldDB" id="K3XR29"/>
<dbReference type="PANTHER" id="PTHR45969:SF86">
    <property type="entry name" value="RING-TYPE DOMAIN-CONTAINING PROTEIN"/>
    <property type="match status" value="1"/>
</dbReference>
<evidence type="ECO:0000256" key="3">
    <source>
        <dbReference type="ARBA" id="ARBA00022833"/>
    </source>
</evidence>
<dbReference type="PANTHER" id="PTHR45969">
    <property type="entry name" value="RING ZINC FINGER PROTEIN-RELATED"/>
    <property type="match status" value="1"/>
</dbReference>
<feature type="region of interest" description="Disordered" evidence="4">
    <location>
        <begin position="132"/>
        <end position="191"/>
    </location>
</feature>
<name>K3XR29_SETIT</name>
<dbReference type="SUPFAM" id="SSF57850">
    <property type="entry name" value="RING/U-box"/>
    <property type="match status" value="1"/>
</dbReference>
<dbReference type="Proteomes" id="UP000004995">
    <property type="component" value="Unassembled WGS sequence"/>
</dbReference>
<keyword evidence="3" id="KW-0862">Zinc</keyword>
<proteinExistence type="predicted"/>
<gene>
    <name evidence="6" type="primary">LOC101781504</name>
    <name evidence="5" type="ORF">SETIT_5G185700v2</name>
</gene>
<dbReference type="OMA" id="CENTIDG"/>
<dbReference type="EMBL" id="AGNK02003106">
    <property type="status" value="NOT_ANNOTATED_CDS"/>
    <property type="molecule type" value="Genomic_DNA"/>
</dbReference>
<evidence type="ECO:0000313" key="5">
    <source>
        <dbReference type="EMBL" id="RCV25696.1"/>
    </source>
</evidence>
<protein>
    <recommendedName>
        <fullName evidence="8">RING-type domain-containing protein</fullName>
    </recommendedName>
</protein>